<evidence type="ECO:0000256" key="9">
    <source>
        <dbReference type="ARBA" id="ARBA00022884"/>
    </source>
</evidence>
<evidence type="ECO:0000313" key="16">
    <source>
        <dbReference type="EMBL" id="GAA2053786.1"/>
    </source>
</evidence>
<evidence type="ECO:0000256" key="2">
    <source>
        <dbReference type="ARBA" id="ARBA00009026"/>
    </source>
</evidence>
<dbReference type="InterPro" id="IPR026610">
    <property type="entry name" value="Hen1"/>
</dbReference>
<keyword evidence="10" id="KW-0943">RNA-mediated gene silencing</keyword>
<keyword evidence="4" id="KW-0489">Methyltransferase</keyword>
<dbReference type="Pfam" id="PF08242">
    <property type="entry name" value="Methyltransf_12"/>
    <property type="match status" value="1"/>
</dbReference>
<evidence type="ECO:0000256" key="13">
    <source>
        <dbReference type="SAM" id="MobiDB-lite"/>
    </source>
</evidence>
<proteinExistence type="inferred from homology"/>
<evidence type="ECO:0000256" key="12">
    <source>
        <dbReference type="ARBA" id="ARBA00048418"/>
    </source>
</evidence>
<comment type="cofactor">
    <cofactor evidence="1">
        <name>Mg(2+)</name>
        <dbReference type="ChEBI" id="CHEBI:18420"/>
    </cofactor>
</comment>
<dbReference type="PANTHER" id="PTHR21404:SF3">
    <property type="entry name" value="SMALL RNA 2'-O-METHYLTRANSFERASE"/>
    <property type="match status" value="1"/>
</dbReference>
<feature type="compositionally biased region" description="Low complexity" evidence="13">
    <location>
        <begin position="311"/>
        <end position="347"/>
    </location>
</feature>
<keyword evidence="9" id="KW-0694">RNA-binding</keyword>
<dbReference type="InterPro" id="IPR029063">
    <property type="entry name" value="SAM-dependent_MTases_sf"/>
</dbReference>
<evidence type="ECO:0000259" key="14">
    <source>
        <dbReference type="Pfam" id="PF08242"/>
    </source>
</evidence>
<dbReference type="InterPro" id="IPR024740">
    <property type="entry name" value="Hen1_N"/>
</dbReference>
<keyword evidence="17" id="KW-1185">Reference proteome</keyword>
<dbReference type="SUPFAM" id="SSF53335">
    <property type="entry name" value="S-adenosyl-L-methionine-dependent methyltransferases"/>
    <property type="match status" value="1"/>
</dbReference>
<evidence type="ECO:0000256" key="11">
    <source>
        <dbReference type="ARBA" id="ARBA00035025"/>
    </source>
</evidence>
<organism evidence="16 17">
    <name type="scientific">Catenulispora yoronensis</name>
    <dbReference type="NCBI Taxonomy" id="450799"/>
    <lineage>
        <taxon>Bacteria</taxon>
        <taxon>Bacillati</taxon>
        <taxon>Actinomycetota</taxon>
        <taxon>Actinomycetes</taxon>
        <taxon>Catenulisporales</taxon>
        <taxon>Catenulisporaceae</taxon>
        <taxon>Catenulispora</taxon>
    </lineage>
</organism>
<comment type="similarity">
    <text evidence="2">Belongs to the methyltransferase superfamily. HEN1 family.</text>
</comment>
<evidence type="ECO:0000256" key="7">
    <source>
        <dbReference type="ARBA" id="ARBA00022723"/>
    </source>
</evidence>
<reference evidence="17" key="1">
    <citation type="journal article" date="2019" name="Int. J. Syst. Evol. Microbiol.">
        <title>The Global Catalogue of Microorganisms (GCM) 10K type strain sequencing project: providing services to taxonomists for standard genome sequencing and annotation.</title>
        <authorList>
            <consortium name="The Broad Institute Genomics Platform"/>
            <consortium name="The Broad Institute Genome Sequencing Center for Infectious Disease"/>
            <person name="Wu L."/>
            <person name="Ma J."/>
        </authorList>
    </citation>
    <scope>NUCLEOTIDE SEQUENCE [LARGE SCALE GENOMIC DNA]</scope>
    <source>
        <strain evidence="17">JCM 16014</strain>
    </source>
</reference>
<dbReference type="CDD" id="cd02440">
    <property type="entry name" value="AdoMet_MTases"/>
    <property type="match status" value="1"/>
</dbReference>
<dbReference type="Gene3D" id="3.30.1610.20">
    <property type="entry name" value="Hen1, N-terminal domain"/>
    <property type="match status" value="1"/>
</dbReference>
<dbReference type="Pfam" id="PF12623">
    <property type="entry name" value="Hen1_L"/>
    <property type="match status" value="1"/>
</dbReference>
<dbReference type="InterPro" id="IPR038546">
    <property type="entry name" value="Hen1_N_sf"/>
</dbReference>
<evidence type="ECO:0000313" key="17">
    <source>
        <dbReference type="Proteomes" id="UP001500751"/>
    </source>
</evidence>
<keyword evidence="5" id="KW-0808">Transferase</keyword>
<feature type="region of interest" description="Disordered" evidence="13">
    <location>
        <begin position="614"/>
        <end position="646"/>
    </location>
</feature>
<evidence type="ECO:0000256" key="8">
    <source>
        <dbReference type="ARBA" id="ARBA00022842"/>
    </source>
</evidence>
<evidence type="ECO:0000259" key="15">
    <source>
        <dbReference type="Pfam" id="PF12623"/>
    </source>
</evidence>
<dbReference type="InterPro" id="IPR013217">
    <property type="entry name" value="Methyltransf_12"/>
</dbReference>
<evidence type="ECO:0000256" key="6">
    <source>
        <dbReference type="ARBA" id="ARBA00022691"/>
    </source>
</evidence>
<dbReference type="EC" id="2.1.1.386" evidence="11"/>
<dbReference type="Proteomes" id="UP001500751">
    <property type="component" value="Unassembled WGS sequence"/>
</dbReference>
<name>A0ABP5GQ01_9ACTN</name>
<evidence type="ECO:0000256" key="4">
    <source>
        <dbReference type="ARBA" id="ARBA00022603"/>
    </source>
</evidence>
<accession>A0ABP5GQ01</accession>
<gene>
    <name evidence="16" type="ORF">GCM10009839_72190</name>
</gene>
<dbReference type="Gene3D" id="3.40.50.150">
    <property type="entry name" value="Vaccinia Virus protein VP39"/>
    <property type="match status" value="1"/>
</dbReference>
<dbReference type="PANTHER" id="PTHR21404">
    <property type="entry name" value="HEN1"/>
    <property type="match status" value="1"/>
</dbReference>
<dbReference type="NCBIfam" id="TIGR04074">
    <property type="entry name" value="bacter_Hen1"/>
    <property type="match status" value="1"/>
</dbReference>
<dbReference type="RefSeq" id="WP_344670196.1">
    <property type="nucleotide sequence ID" value="NZ_BAAAQN010000057.1"/>
</dbReference>
<keyword evidence="6" id="KW-0949">S-adenosyl-L-methionine</keyword>
<feature type="region of interest" description="Disordered" evidence="13">
    <location>
        <begin position="304"/>
        <end position="387"/>
    </location>
</feature>
<evidence type="ECO:0000256" key="3">
    <source>
        <dbReference type="ARBA" id="ARBA00021330"/>
    </source>
</evidence>
<feature type="region of interest" description="Disordered" evidence="13">
    <location>
        <begin position="265"/>
        <end position="289"/>
    </location>
</feature>
<comment type="caution">
    <text evidence="16">The sequence shown here is derived from an EMBL/GenBank/DDBJ whole genome shotgun (WGS) entry which is preliminary data.</text>
</comment>
<keyword evidence="8" id="KW-0460">Magnesium</keyword>
<comment type="catalytic activity">
    <reaction evidence="12">
        <text>small RNA 3'-end nucleotide + S-adenosyl-L-methionine = small RNA 3'-end 2'-O-methylnucleotide + S-adenosyl-L-homocysteine + H(+)</text>
        <dbReference type="Rhea" id="RHEA:37887"/>
        <dbReference type="Rhea" id="RHEA-COMP:10415"/>
        <dbReference type="Rhea" id="RHEA-COMP:10416"/>
        <dbReference type="ChEBI" id="CHEBI:15378"/>
        <dbReference type="ChEBI" id="CHEBI:57856"/>
        <dbReference type="ChEBI" id="CHEBI:59789"/>
        <dbReference type="ChEBI" id="CHEBI:74896"/>
        <dbReference type="ChEBI" id="CHEBI:74898"/>
        <dbReference type="EC" id="2.1.1.386"/>
    </reaction>
</comment>
<protein>
    <recommendedName>
        <fullName evidence="3">Small RNA 2'-O-methyltransferase</fullName>
        <ecNumber evidence="11">2.1.1.386</ecNumber>
    </recommendedName>
</protein>
<evidence type="ECO:0000256" key="10">
    <source>
        <dbReference type="ARBA" id="ARBA00023158"/>
    </source>
</evidence>
<dbReference type="InterPro" id="IPR024026">
    <property type="entry name" value="3'-RNA_MeTfrase_Hen1_bac"/>
</dbReference>
<evidence type="ECO:0000256" key="1">
    <source>
        <dbReference type="ARBA" id="ARBA00001946"/>
    </source>
</evidence>
<evidence type="ECO:0000256" key="5">
    <source>
        <dbReference type="ARBA" id="ARBA00022679"/>
    </source>
</evidence>
<dbReference type="EMBL" id="BAAAQN010000057">
    <property type="protein sequence ID" value="GAA2053786.1"/>
    <property type="molecule type" value="Genomic_DNA"/>
</dbReference>
<feature type="compositionally biased region" description="Low complexity" evidence="13">
    <location>
        <begin position="618"/>
        <end position="640"/>
    </location>
</feature>
<keyword evidence="7" id="KW-0479">Metal-binding</keyword>
<feature type="domain" description="Hen1 N-terminal" evidence="15">
    <location>
        <begin position="1"/>
        <end position="246"/>
    </location>
</feature>
<sequence length="646" mass="69920">MLLTITATPPADADWPASDLGYLLHKNPERVQVFDVTYGRAHVFYPVADQHQCTAALLLEVDPVALVRGKGRNTPDFALSQYVNDRPYAASSLLASALGRVFRTALRGRCDQRPELAATPLPLRIEVPTLICREPELAAELFEPLGWTVAAEQVLLDPAFPDWGASRYTSLTLTGTLRLTDALSHLFVLLAALDGSKHYWVADDEVDKLVRVSGGWLGTHPMRGMIARRYLARRQPLVREALARLAEVDDVEPEALDNAVGFEFEEESDDAQVPQTQAAPDDARTPQATLDDAHTHTPQATLDAAHAPQSQTAPDAAHTAQATPDAARTPQATHTPQTAPDAAHTPQSQAAPDGTHTPQAQTTLGDVHTPHPPRGLDHPEGEGAPGIVAPASAAESITVNESDPKLRQASERKQSLAAARRLAVVAALHEVEAARVLDLGCGEGALLRDLLKERAFTEVVGIDVSARALQMAARKLRVDRLPERVQARLTLRQGALTYTDARLAGYDAAVLMEVIEHVDPHRLSALEHAVFRAAHPRAVVVTTPNAEFNVRYESLEAGRFRHSDHRFEWTRAEFRAWAERVAAAHGYDVRFKPVGEEDPELGPSTQLALFTVGKGAAERTTAPAPESAPAATAPEPTAPTKEADDV</sequence>
<feature type="domain" description="Methyltransferase type 12" evidence="14">
    <location>
        <begin position="437"/>
        <end position="537"/>
    </location>
</feature>